<evidence type="ECO:0000313" key="3">
    <source>
        <dbReference type="Proteomes" id="UP001168821"/>
    </source>
</evidence>
<sequence length="221" mass="25922">MEETSVEGPTLPFPWNHLYNFVIFLLYKVLKINIILSLISNIFWILMSFYCVKKYNEKYGSNDLMRFAYVTFGISVLNSCMALTEFFSENIMTSMRTLLELLQASLAVPCLTTEVWLKYEVAQKEVAWLHTAVGLIPTYIFLFQHYTRQDLIDFAIVMSMLSLLGVGFIYRDIYAIGSAMFTFLAYCIFFFRNEISYDQMSKQFYNYCMAFFTFCAYKSVI</sequence>
<keyword evidence="1" id="KW-0472">Membrane</keyword>
<proteinExistence type="predicted"/>
<dbReference type="Proteomes" id="UP001168821">
    <property type="component" value="Unassembled WGS sequence"/>
</dbReference>
<keyword evidence="3" id="KW-1185">Reference proteome</keyword>
<keyword evidence="1" id="KW-0812">Transmembrane</keyword>
<feature type="transmembrane region" description="Helical" evidence="1">
    <location>
        <begin position="67"/>
        <end position="87"/>
    </location>
</feature>
<feature type="transmembrane region" description="Helical" evidence="1">
    <location>
        <begin position="151"/>
        <end position="169"/>
    </location>
</feature>
<comment type="caution">
    <text evidence="2">The sequence shown here is derived from an EMBL/GenBank/DDBJ whole genome shotgun (WGS) entry which is preliminary data.</text>
</comment>
<keyword evidence="1" id="KW-1133">Transmembrane helix</keyword>
<accession>A0AA38IJK6</accession>
<evidence type="ECO:0000313" key="2">
    <source>
        <dbReference type="EMBL" id="KAJ3656074.1"/>
    </source>
</evidence>
<protein>
    <submittedName>
        <fullName evidence="2">Uncharacterized protein</fullName>
    </submittedName>
</protein>
<dbReference type="AlphaFoldDB" id="A0AA38IJK6"/>
<name>A0AA38IJK6_9CUCU</name>
<evidence type="ECO:0000256" key="1">
    <source>
        <dbReference type="SAM" id="Phobius"/>
    </source>
</evidence>
<feature type="transmembrane region" description="Helical" evidence="1">
    <location>
        <begin position="126"/>
        <end position="144"/>
    </location>
</feature>
<feature type="transmembrane region" description="Helical" evidence="1">
    <location>
        <begin position="21"/>
        <end position="46"/>
    </location>
</feature>
<organism evidence="2 3">
    <name type="scientific">Zophobas morio</name>
    <dbReference type="NCBI Taxonomy" id="2755281"/>
    <lineage>
        <taxon>Eukaryota</taxon>
        <taxon>Metazoa</taxon>
        <taxon>Ecdysozoa</taxon>
        <taxon>Arthropoda</taxon>
        <taxon>Hexapoda</taxon>
        <taxon>Insecta</taxon>
        <taxon>Pterygota</taxon>
        <taxon>Neoptera</taxon>
        <taxon>Endopterygota</taxon>
        <taxon>Coleoptera</taxon>
        <taxon>Polyphaga</taxon>
        <taxon>Cucujiformia</taxon>
        <taxon>Tenebrionidae</taxon>
        <taxon>Zophobas</taxon>
    </lineage>
</organism>
<reference evidence="2" key="1">
    <citation type="journal article" date="2023" name="G3 (Bethesda)">
        <title>Whole genome assemblies of Zophobas morio and Tenebrio molitor.</title>
        <authorList>
            <person name="Kaur S."/>
            <person name="Stinson S.A."/>
            <person name="diCenzo G.C."/>
        </authorList>
    </citation>
    <scope>NUCLEOTIDE SEQUENCE</scope>
    <source>
        <strain evidence="2">QUZm001</strain>
    </source>
</reference>
<feature type="transmembrane region" description="Helical" evidence="1">
    <location>
        <begin position="175"/>
        <end position="192"/>
    </location>
</feature>
<gene>
    <name evidence="2" type="ORF">Zmor_015176</name>
</gene>
<dbReference type="EMBL" id="JALNTZ010000004">
    <property type="protein sequence ID" value="KAJ3656074.1"/>
    <property type="molecule type" value="Genomic_DNA"/>
</dbReference>